<proteinExistence type="predicted"/>
<accession>A0ABD2J0G6</accession>
<sequence>MCKFYFQKLATFARPNLGRCKRDALKKKDMVKKSGEGAVHFSDVDEMVFDVLGRESAVVEGLDVRDTEEDVEFLSDSPASSAAAVALPIKSEIKPASLLLKTPKAVPRQPKVRDREYPAEEADLDLEIKRAKLAFINDERQLKRTQIEGQMLANEKLRREMGTTTAAAVVSGGAFKLSHPSSGFSANFDQQLSIGYSNQFPKTAALEEIHYTSRDDEFQRLRELEDEAFERNAADKQQKQF</sequence>
<dbReference type="Proteomes" id="UP001620626">
    <property type="component" value="Unassembled WGS sequence"/>
</dbReference>
<keyword evidence="2" id="KW-1185">Reference proteome</keyword>
<evidence type="ECO:0000313" key="1">
    <source>
        <dbReference type="EMBL" id="KAL3085438.1"/>
    </source>
</evidence>
<protein>
    <submittedName>
        <fullName evidence="1">Uncharacterized protein</fullName>
    </submittedName>
</protein>
<gene>
    <name evidence="1" type="ORF">niasHT_031390</name>
</gene>
<organism evidence="1 2">
    <name type="scientific">Heterodera trifolii</name>
    <dbReference type="NCBI Taxonomy" id="157864"/>
    <lineage>
        <taxon>Eukaryota</taxon>
        <taxon>Metazoa</taxon>
        <taxon>Ecdysozoa</taxon>
        <taxon>Nematoda</taxon>
        <taxon>Chromadorea</taxon>
        <taxon>Rhabditida</taxon>
        <taxon>Tylenchina</taxon>
        <taxon>Tylenchomorpha</taxon>
        <taxon>Tylenchoidea</taxon>
        <taxon>Heteroderidae</taxon>
        <taxon>Heteroderinae</taxon>
        <taxon>Heterodera</taxon>
    </lineage>
</organism>
<comment type="caution">
    <text evidence="1">The sequence shown here is derived from an EMBL/GenBank/DDBJ whole genome shotgun (WGS) entry which is preliminary data.</text>
</comment>
<reference evidence="1 2" key="1">
    <citation type="submission" date="2024-10" db="EMBL/GenBank/DDBJ databases">
        <authorList>
            <person name="Kim D."/>
        </authorList>
    </citation>
    <scope>NUCLEOTIDE SEQUENCE [LARGE SCALE GENOMIC DNA]</scope>
    <source>
        <strain evidence="1">BH-2024</strain>
    </source>
</reference>
<name>A0ABD2J0G6_9BILA</name>
<dbReference type="AlphaFoldDB" id="A0ABD2J0G6"/>
<dbReference type="EMBL" id="JBICBT010001059">
    <property type="protein sequence ID" value="KAL3085438.1"/>
    <property type="molecule type" value="Genomic_DNA"/>
</dbReference>
<evidence type="ECO:0000313" key="2">
    <source>
        <dbReference type="Proteomes" id="UP001620626"/>
    </source>
</evidence>